<evidence type="ECO:0000313" key="1">
    <source>
        <dbReference type="Proteomes" id="UP000790787"/>
    </source>
</evidence>
<reference evidence="2" key="2">
    <citation type="submission" date="2025-08" db="UniProtKB">
        <authorList>
            <consortium name="RefSeq"/>
        </authorList>
    </citation>
    <scope>IDENTIFICATION</scope>
    <source>
        <tissue evidence="2">Leaf</tissue>
    </source>
</reference>
<dbReference type="RefSeq" id="XP_075111406.1">
    <property type="nucleotide sequence ID" value="XM_075255305.1"/>
</dbReference>
<proteinExistence type="predicted"/>
<sequence>MGQEHPRRLRLYGRGVTRTSLRGKVGCSEHSSHSTNCLQKMEEKIQRMEEKIEEQKATICQEVIADVLARLQRSGINIDANIILAALGDNSPREVSSSQQTTLQPIHRPSIGSIKGGQLITGATIADESSDEDLT</sequence>
<name>A0AC58UPK2_TOBAC</name>
<organism evidence="1 2">
    <name type="scientific">Nicotiana tabacum</name>
    <name type="common">Common tobacco</name>
    <dbReference type="NCBI Taxonomy" id="4097"/>
    <lineage>
        <taxon>Eukaryota</taxon>
        <taxon>Viridiplantae</taxon>
        <taxon>Streptophyta</taxon>
        <taxon>Embryophyta</taxon>
        <taxon>Tracheophyta</taxon>
        <taxon>Spermatophyta</taxon>
        <taxon>Magnoliopsida</taxon>
        <taxon>eudicotyledons</taxon>
        <taxon>Gunneridae</taxon>
        <taxon>Pentapetalae</taxon>
        <taxon>asterids</taxon>
        <taxon>lamiids</taxon>
        <taxon>Solanales</taxon>
        <taxon>Solanaceae</taxon>
        <taxon>Nicotianoideae</taxon>
        <taxon>Nicotianeae</taxon>
        <taxon>Nicotiana</taxon>
    </lineage>
</organism>
<dbReference type="Proteomes" id="UP000790787">
    <property type="component" value="Chromosome 6"/>
</dbReference>
<accession>A0AC58UPK2</accession>
<protein>
    <submittedName>
        <fullName evidence="2">Uncharacterized protein LOC107801391</fullName>
    </submittedName>
</protein>
<keyword evidence="1" id="KW-1185">Reference proteome</keyword>
<gene>
    <name evidence="2" type="primary">LOC107801391</name>
</gene>
<evidence type="ECO:0000313" key="2">
    <source>
        <dbReference type="RefSeq" id="XP_075111406.1"/>
    </source>
</evidence>
<reference evidence="1" key="1">
    <citation type="journal article" date="2014" name="Nat. Commun.">
        <title>The tobacco genome sequence and its comparison with those of tomato and potato.</title>
        <authorList>
            <person name="Sierro N."/>
            <person name="Battey J.N."/>
            <person name="Ouadi S."/>
            <person name="Bakaher N."/>
            <person name="Bovet L."/>
            <person name="Willig A."/>
            <person name="Goepfert S."/>
            <person name="Peitsch M.C."/>
            <person name="Ivanov N.V."/>
        </authorList>
    </citation>
    <scope>NUCLEOTIDE SEQUENCE [LARGE SCALE GENOMIC DNA]</scope>
</reference>